<sequence>MNISKLLNNADDAYINYRHRCEALAKEAQKYIDWDNGVSCEHLPADGLCILATIPDDCNTSGMPECVCPADVFFSSVKSKEAITAQEFKAISI</sequence>
<dbReference type="Proteomes" id="UP000093197">
    <property type="component" value="Unassembled WGS sequence"/>
</dbReference>
<accession>A0A7W2EXW2</accession>
<evidence type="ECO:0000313" key="2">
    <source>
        <dbReference type="Proteomes" id="UP000093197"/>
    </source>
</evidence>
<protein>
    <submittedName>
        <fullName evidence="1">Uncharacterized protein</fullName>
    </submittedName>
</protein>
<reference evidence="1 2" key="1">
    <citation type="journal article" date="2016" name="PLoS ONE">
        <title>Genomic Diversity of Enterotoxigenic Strains of Bacteroides fragilis.</title>
        <authorList>
            <person name="Pierce J.V."/>
            <person name="Bernstein H.D."/>
        </authorList>
    </citation>
    <scope>NUCLEOTIDE SEQUENCE [LARGE SCALE GENOMIC DNA]</scope>
    <source>
        <strain evidence="1 2">20793-3</strain>
    </source>
</reference>
<evidence type="ECO:0000313" key="1">
    <source>
        <dbReference type="EMBL" id="OCR34048.1"/>
    </source>
</evidence>
<dbReference type="AlphaFoldDB" id="A0A7W2EXW2"/>
<proteinExistence type="predicted"/>
<gene>
    <name evidence="1" type="ORF">AC094_14550</name>
</gene>
<organism evidence="1 2">
    <name type="scientific">Bacteroides fragilis</name>
    <dbReference type="NCBI Taxonomy" id="817"/>
    <lineage>
        <taxon>Bacteria</taxon>
        <taxon>Pseudomonadati</taxon>
        <taxon>Bacteroidota</taxon>
        <taxon>Bacteroidia</taxon>
        <taxon>Bacteroidales</taxon>
        <taxon>Bacteroidaceae</taxon>
        <taxon>Bacteroides</taxon>
    </lineage>
</organism>
<dbReference type="RefSeq" id="WP_032579405.1">
    <property type="nucleotide sequence ID" value="NZ_JACFSX010000001.1"/>
</dbReference>
<dbReference type="EMBL" id="LIDT01000013">
    <property type="protein sequence ID" value="OCR34048.1"/>
    <property type="molecule type" value="Genomic_DNA"/>
</dbReference>
<comment type="caution">
    <text evidence="1">The sequence shown here is derived from an EMBL/GenBank/DDBJ whole genome shotgun (WGS) entry which is preliminary data.</text>
</comment>
<name>A0A7W2EXW2_BACFG</name>